<feature type="transmembrane region" description="Helical" evidence="3">
    <location>
        <begin position="498"/>
        <end position="517"/>
    </location>
</feature>
<name>I3Z1M4_BELBD</name>
<dbReference type="Pfam" id="PF13432">
    <property type="entry name" value="TPR_16"/>
    <property type="match status" value="1"/>
</dbReference>
<keyword evidence="5" id="KW-0418">Kinase</keyword>
<evidence type="ECO:0000256" key="3">
    <source>
        <dbReference type="SAM" id="Phobius"/>
    </source>
</evidence>
<proteinExistence type="predicted"/>
<keyword evidence="3" id="KW-1133">Transmembrane helix</keyword>
<dbReference type="STRING" id="866536.Belba_0483"/>
<organism evidence="5 6">
    <name type="scientific">Belliella baltica (strain DSM 15883 / CIP 108006 / LMG 21964 / BA134)</name>
    <dbReference type="NCBI Taxonomy" id="866536"/>
    <lineage>
        <taxon>Bacteria</taxon>
        <taxon>Pseudomonadati</taxon>
        <taxon>Bacteroidota</taxon>
        <taxon>Cytophagia</taxon>
        <taxon>Cytophagales</taxon>
        <taxon>Cyclobacteriaceae</taxon>
        <taxon>Belliella</taxon>
    </lineage>
</organism>
<dbReference type="eggNOG" id="COG3920">
    <property type="taxonomic scope" value="Bacteria"/>
</dbReference>
<evidence type="ECO:0000313" key="6">
    <source>
        <dbReference type="Proteomes" id="UP000006050"/>
    </source>
</evidence>
<sequence>MRTLTFESMKNKFTFSLFIFLLSPLISFPQKSQWLTDSLGYYQKKYQESFKLQDIEKIKDITFIIESKGIDSLDPEFFKFFNQAIENPETKQFPGVLATLYKGIGTLEFYRGEINVAKEAFRNAKTYYLKDSAFRSAAGMAMNLGVMQERSGQYDSAIMNYYETIPIFESLADAKSLSNVYENIGLVYYQQSQFDTTIFYYNKTDSLLRSYLDSMDLRWVGFYMNKNSVLSKINRQDEGLELLLKAFRIAESNKNDYYISRLSSNMSDIYELKGETDKQYQALLRSKNFFQDRANQYEIAMLDYKFGKYHYHNTSMDSAEYFSQKALQYFKSKDLGEETGMVLNQMGNIAFTQEDYKKAVDYYEQTAKYIKNENTESYAGFLFNIGYALNKEKAYSKALEYINKSLEIRKNLKNLTDLRDAYQGLAETYQGMGDFKRAYDNLALFHNYSDSVFNEVKNQQLAELETKYETEKKDQAIAVLENERELQELRGQKQQAQIYLSIAGLIIFLAMAGLFFVQAKTRKNLNKTLSAKNKEIAKQNDERELLLKEIHHRVKNNLQIISSLLSMQTRGLADDKVKDAMKESQSRVKTMALIHEKLYQYENLSKINMQEYMLQLSDFLTQTYRSEKQIEVHIEAEEINLDMDMAVPVGLITNELLSNSLKYAFEHLEVGDIYIKFSQTEPGAYRLLVEDSGKGLDENLDIDKTRSLGLKLVRTLTRQINGKLKITSNPGASFEIHFQEEVLAA</sequence>
<dbReference type="AlphaFoldDB" id="I3Z1M4"/>
<dbReference type="InterPro" id="IPR036890">
    <property type="entry name" value="HATPase_C_sf"/>
</dbReference>
<dbReference type="eggNOG" id="COG0457">
    <property type="taxonomic scope" value="Bacteria"/>
</dbReference>
<dbReference type="Gene3D" id="3.30.565.10">
    <property type="entry name" value="Histidine kinase-like ATPase, C-terminal domain"/>
    <property type="match status" value="1"/>
</dbReference>
<gene>
    <name evidence="5" type="ordered locus">Belba_0483</name>
</gene>
<dbReference type="PROSITE" id="PS50109">
    <property type="entry name" value="HIS_KIN"/>
    <property type="match status" value="1"/>
</dbReference>
<dbReference type="Gene3D" id="3.30.450.20">
    <property type="entry name" value="PAS domain"/>
    <property type="match status" value="1"/>
</dbReference>
<keyword evidence="5" id="KW-0808">Transferase</keyword>
<dbReference type="InterPro" id="IPR011495">
    <property type="entry name" value="Sig_transdc_His_kin_sub2_dim/P"/>
</dbReference>
<dbReference type="Proteomes" id="UP000006050">
    <property type="component" value="Chromosome"/>
</dbReference>
<dbReference type="SUPFAM" id="SSF55874">
    <property type="entry name" value="ATPase domain of HSP90 chaperone/DNA topoisomerase II/histidine kinase"/>
    <property type="match status" value="1"/>
</dbReference>
<dbReference type="PROSITE" id="PS50005">
    <property type="entry name" value="TPR"/>
    <property type="match status" value="1"/>
</dbReference>
<dbReference type="InterPro" id="IPR005467">
    <property type="entry name" value="His_kinase_dom"/>
</dbReference>
<evidence type="ECO:0000256" key="2">
    <source>
        <dbReference type="SAM" id="Coils"/>
    </source>
</evidence>
<keyword evidence="3" id="KW-0472">Membrane</keyword>
<evidence type="ECO:0000259" key="4">
    <source>
        <dbReference type="PROSITE" id="PS50109"/>
    </source>
</evidence>
<dbReference type="InterPro" id="IPR019734">
    <property type="entry name" value="TPR_rpt"/>
</dbReference>
<keyword evidence="1" id="KW-0802">TPR repeat</keyword>
<dbReference type="InterPro" id="IPR011990">
    <property type="entry name" value="TPR-like_helical_dom_sf"/>
</dbReference>
<dbReference type="PANTHER" id="PTHR43065">
    <property type="entry name" value="SENSOR HISTIDINE KINASE"/>
    <property type="match status" value="1"/>
</dbReference>
<accession>I3Z1M4</accession>
<dbReference type="EMBL" id="CP003281">
    <property type="protein sequence ID" value="AFL83142.1"/>
    <property type="molecule type" value="Genomic_DNA"/>
</dbReference>
<dbReference type="SMART" id="SM00028">
    <property type="entry name" value="TPR"/>
    <property type="match status" value="6"/>
</dbReference>
<keyword evidence="3" id="KW-0812">Transmembrane</keyword>
<dbReference type="Pfam" id="PF02518">
    <property type="entry name" value="HATPase_c"/>
    <property type="match status" value="1"/>
</dbReference>
<dbReference type="SMART" id="SM00387">
    <property type="entry name" value="HATPase_c"/>
    <property type="match status" value="1"/>
</dbReference>
<protein>
    <submittedName>
        <fullName evidence="5">Signal transduction histidine kinase</fullName>
    </submittedName>
</protein>
<feature type="coiled-coil region" evidence="2">
    <location>
        <begin position="522"/>
        <end position="549"/>
    </location>
</feature>
<feature type="domain" description="Histidine kinase" evidence="4">
    <location>
        <begin position="549"/>
        <end position="742"/>
    </location>
</feature>
<keyword evidence="6" id="KW-1185">Reference proteome</keyword>
<dbReference type="GO" id="GO:0016301">
    <property type="term" value="F:kinase activity"/>
    <property type="evidence" value="ECO:0007669"/>
    <property type="project" value="UniProtKB-KW"/>
</dbReference>
<evidence type="ECO:0000256" key="1">
    <source>
        <dbReference type="PROSITE-ProRule" id="PRU00339"/>
    </source>
</evidence>
<keyword evidence="2" id="KW-0175">Coiled coil</keyword>
<dbReference type="Gene3D" id="1.25.40.10">
    <property type="entry name" value="Tetratricopeptide repeat domain"/>
    <property type="match status" value="3"/>
</dbReference>
<dbReference type="KEGG" id="bbd:Belba_0483"/>
<dbReference type="HOGENOM" id="CLU_022307_1_0_10"/>
<reference evidence="6" key="1">
    <citation type="submission" date="2012-06" db="EMBL/GenBank/DDBJ databases">
        <title>The complete genome of Belliella baltica DSM 15883.</title>
        <authorList>
            <person name="Lucas S."/>
            <person name="Copeland A."/>
            <person name="Lapidus A."/>
            <person name="Goodwin L."/>
            <person name="Pitluck S."/>
            <person name="Peters L."/>
            <person name="Mikhailova N."/>
            <person name="Davenport K."/>
            <person name="Kyrpides N."/>
            <person name="Mavromatis K."/>
            <person name="Pagani I."/>
            <person name="Ivanova N."/>
            <person name="Ovchinnikova G."/>
            <person name="Zeytun A."/>
            <person name="Detter J.C."/>
            <person name="Han C."/>
            <person name="Land M."/>
            <person name="Hauser L."/>
            <person name="Markowitz V."/>
            <person name="Cheng J.-F."/>
            <person name="Hugenholtz P."/>
            <person name="Woyke T."/>
            <person name="Wu D."/>
            <person name="Tindall B."/>
            <person name="Pomrenke H."/>
            <person name="Brambilla E."/>
            <person name="Klenk H.-P."/>
            <person name="Eisen J.A."/>
        </authorList>
    </citation>
    <scope>NUCLEOTIDE SEQUENCE [LARGE SCALE GENOMIC DNA]</scope>
    <source>
        <strain evidence="6">DSM 15883 / CIP 108006 / LMG 21964 / BA134</strain>
    </source>
</reference>
<dbReference type="InterPro" id="IPR003594">
    <property type="entry name" value="HATPase_dom"/>
</dbReference>
<dbReference type="SUPFAM" id="SSF48452">
    <property type="entry name" value="TPR-like"/>
    <property type="match status" value="3"/>
</dbReference>
<feature type="repeat" description="TPR" evidence="1">
    <location>
        <begin position="379"/>
        <end position="412"/>
    </location>
</feature>
<dbReference type="Pfam" id="PF07568">
    <property type="entry name" value="HisKA_2"/>
    <property type="match status" value="1"/>
</dbReference>
<dbReference type="PANTHER" id="PTHR43065:SF23">
    <property type="entry name" value="SENSOR HISTIDINE KINASE PDTAS"/>
    <property type="match status" value="1"/>
</dbReference>
<evidence type="ECO:0000313" key="5">
    <source>
        <dbReference type="EMBL" id="AFL83142.1"/>
    </source>
</evidence>